<organism evidence="1 2">
    <name type="scientific">Haloechinothrix aidingensis</name>
    <dbReference type="NCBI Taxonomy" id="2752311"/>
    <lineage>
        <taxon>Bacteria</taxon>
        <taxon>Bacillati</taxon>
        <taxon>Actinomycetota</taxon>
        <taxon>Actinomycetes</taxon>
        <taxon>Pseudonocardiales</taxon>
        <taxon>Pseudonocardiaceae</taxon>
        <taxon>Haloechinothrix</taxon>
    </lineage>
</organism>
<gene>
    <name evidence="1" type="ORF">H0B56_19620</name>
</gene>
<sequence length="87" mass="9096">MATCETCGNDFEQAFEVRMPDGSGHTFDSFECAITRLAPTCAHCRCRIIGHGVHTTEAVYCCAHCARSSADPLGSVLTDSAPAAGAS</sequence>
<dbReference type="AlphaFoldDB" id="A0A838AEY9"/>
<evidence type="ECO:0000313" key="2">
    <source>
        <dbReference type="Proteomes" id="UP000582974"/>
    </source>
</evidence>
<accession>A0A838AEY9</accession>
<keyword evidence="2" id="KW-1185">Reference proteome</keyword>
<comment type="caution">
    <text evidence="1">The sequence shown here is derived from an EMBL/GenBank/DDBJ whole genome shotgun (WGS) entry which is preliminary data.</text>
</comment>
<dbReference type="Proteomes" id="UP000582974">
    <property type="component" value="Unassembled WGS sequence"/>
</dbReference>
<reference evidence="1 2" key="1">
    <citation type="submission" date="2020-07" db="EMBL/GenBank/DDBJ databases">
        <title>Genome of Haloechinothrix sp.</title>
        <authorList>
            <person name="Tang S.-K."/>
            <person name="Yang L."/>
            <person name="Zhu W.-Y."/>
        </authorList>
    </citation>
    <scope>NUCLEOTIDE SEQUENCE [LARGE SCALE GENOMIC DNA]</scope>
    <source>
        <strain evidence="1 2">YIM 98757</strain>
    </source>
</reference>
<dbReference type="RefSeq" id="WP_180894571.1">
    <property type="nucleotide sequence ID" value="NZ_JACCKD010000008.1"/>
</dbReference>
<protein>
    <submittedName>
        <fullName evidence="1">Prokaryotic metallothionein</fullName>
    </submittedName>
</protein>
<name>A0A838AEY9_9PSEU</name>
<evidence type="ECO:0000313" key="1">
    <source>
        <dbReference type="EMBL" id="MBA0127760.1"/>
    </source>
</evidence>
<proteinExistence type="predicted"/>
<dbReference type="EMBL" id="JACCKD010000008">
    <property type="protein sequence ID" value="MBA0127760.1"/>
    <property type="molecule type" value="Genomic_DNA"/>
</dbReference>